<feature type="compositionally biased region" description="Basic and acidic residues" evidence="1">
    <location>
        <begin position="22"/>
        <end position="35"/>
    </location>
</feature>
<accession>A0AAV1VZ03</accession>
<feature type="region of interest" description="Disordered" evidence="1">
    <location>
        <begin position="1"/>
        <end position="35"/>
    </location>
</feature>
<dbReference type="Proteomes" id="UP001497480">
    <property type="component" value="Unassembled WGS sequence"/>
</dbReference>
<sequence length="318" mass="36358">MSNDNNNKASSRTFLEASVSSESRREQGIKNKKLESLSTPNRPVFSFNSVGGGSFSRKNFPSKWDDAEKWLMNTSKFKHCDNFKQQQVEKTRVIQERVSKTVPNFQAFSGISCSSDIVLKDKFTESVEPIFRNFGYSEPTKEGFLFTNQVDEAMKNAYTEVIHKDIGTEMSPFRSCKTSPFKSSSPIRHNTPTSSSGPLSLSSNYKNNTSCNTIDFIRLEECYFAKMKLGTTEYDYVTSHWSSTEEEEEEVSKSLRHNAESDCRTTTWEEEEKTKCCLRISRSYEFSRANESRAHFECDVTIASEIVGEHFGVRTLDR</sequence>
<comment type="caution">
    <text evidence="2">The sequence shown here is derived from an EMBL/GenBank/DDBJ whole genome shotgun (WGS) entry which is preliminary data.</text>
</comment>
<name>A0AAV1VZ03_LUPLU</name>
<feature type="compositionally biased region" description="Low complexity" evidence="1">
    <location>
        <begin position="190"/>
        <end position="200"/>
    </location>
</feature>
<dbReference type="AlphaFoldDB" id="A0AAV1VZ03"/>
<feature type="compositionally biased region" description="Polar residues" evidence="1">
    <location>
        <begin position="1"/>
        <end position="21"/>
    </location>
</feature>
<reference evidence="2 3" key="1">
    <citation type="submission" date="2024-03" db="EMBL/GenBank/DDBJ databases">
        <authorList>
            <person name="Martinez-Hernandez J."/>
        </authorList>
    </citation>
    <scope>NUCLEOTIDE SEQUENCE [LARGE SCALE GENOMIC DNA]</scope>
</reference>
<evidence type="ECO:0000313" key="2">
    <source>
        <dbReference type="EMBL" id="CAL0302215.1"/>
    </source>
</evidence>
<proteinExistence type="predicted"/>
<evidence type="ECO:0000256" key="1">
    <source>
        <dbReference type="SAM" id="MobiDB-lite"/>
    </source>
</evidence>
<organism evidence="2 3">
    <name type="scientific">Lupinus luteus</name>
    <name type="common">European yellow lupine</name>
    <dbReference type="NCBI Taxonomy" id="3873"/>
    <lineage>
        <taxon>Eukaryota</taxon>
        <taxon>Viridiplantae</taxon>
        <taxon>Streptophyta</taxon>
        <taxon>Embryophyta</taxon>
        <taxon>Tracheophyta</taxon>
        <taxon>Spermatophyta</taxon>
        <taxon>Magnoliopsida</taxon>
        <taxon>eudicotyledons</taxon>
        <taxon>Gunneridae</taxon>
        <taxon>Pentapetalae</taxon>
        <taxon>rosids</taxon>
        <taxon>fabids</taxon>
        <taxon>Fabales</taxon>
        <taxon>Fabaceae</taxon>
        <taxon>Papilionoideae</taxon>
        <taxon>50 kb inversion clade</taxon>
        <taxon>genistoids sensu lato</taxon>
        <taxon>core genistoids</taxon>
        <taxon>Genisteae</taxon>
        <taxon>Lupinus</taxon>
    </lineage>
</organism>
<dbReference type="PANTHER" id="PTHR31471:SF3">
    <property type="entry name" value="OS11G0616300 PROTEIN"/>
    <property type="match status" value="1"/>
</dbReference>
<dbReference type="PANTHER" id="PTHR31471">
    <property type="entry name" value="OS02G0116800 PROTEIN"/>
    <property type="match status" value="1"/>
</dbReference>
<keyword evidence="3" id="KW-1185">Reference proteome</keyword>
<feature type="region of interest" description="Disordered" evidence="1">
    <location>
        <begin position="173"/>
        <end position="200"/>
    </location>
</feature>
<protein>
    <submittedName>
        <fullName evidence="2">Uncharacterized protein</fullName>
    </submittedName>
</protein>
<feature type="compositionally biased region" description="Polar residues" evidence="1">
    <location>
        <begin position="176"/>
        <end position="188"/>
    </location>
</feature>
<dbReference type="EMBL" id="CAXHTB010000002">
    <property type="protein sequence ID" value="CAL0302215.1"/>
    <property type="molecule type" value="Genomic_DNA"/>
</dbReference>
<evidence type="ECO:0000313" key="3">
    <source>
        <dbReference type="Proteomes" id="UP001497480"/>
    </source>
</evidence>
<gene>
    <name evidence="2" type="ORF">LLUT_LOCUS3275</name>
</gene>